<dbReference type="PANTHER" id="PTHR46696">
    <property type="entry name" value="P450, PUTATIVE (EUROFUNG)-RELATED"/>
    <property type="match status" value="1"/>
</dbReference>
<evidence type="ECO:0000256" key="2">
    <source>
        <dbReference type="ARBA" id="ARBA00022617"/>
    </source>
</evidence>
<dbReference type="InterPro" id="IPR036396">
    <property type="entry name" value="Cyt_P450_sf"/>
</dbReference>
<keyword evidence="2 7" id="KW-0349">Heme</keyword>
<dbReference type="SUPFAM" id="SSF48264">
    <property type="entry name" value="Cytochrome P450"/>
    <property type="match status" value="1"/>
</dbReference>
<dbReference type="InterPro" id="IPR017972">
    <property type="entry name" value="Cyt_P450_CS"/>
</dbReference>
<dbReference type="GO" id="GO:0005506">
    <property type="term" value="F:iron ion binding"/>
    <property type="evidence" value="ECO:0007669"/>
    <property type="project" value="InterPro"/>
</dbReference>
<dbReference type="Proteomes" id="UP000256269">
    <property type="component" value="Unassembled WGS sequence"/>
</dbReference>
<organism evidence="8 9">
    <name type="scientific">Kutzneria buriramensis</name>
    <dbReference type="NCBI Taxonomy" id="1045776"/>
    <lineage>
        <taxon>Bacteria</taxon>
        <taxon>Bacillati</taxon>
        <taxon>Actinomycetota</taxon>
        <taxon>Actinomycetes</taxon>
        <taxon>Pseudonocardiales</taxon>
        <taxon>Pseudonocardiaceae</taxon>
        <taxon>Kutzneria</taxon>
    </lineage>
</organism>
<comment type="similarity">
    <text evidence="1 7">Belongs to the cytochrome P450 family.</text>
</comment>
<dbReference type="Gene3D" id="1.10.630.10">
    <property type="entry name" value="Cytochrome P450"/>
    <property type="match status" value="1"/>
</dbReference>
<sequence>MTAPSLLALIDPTLRQDPYPTYRQWRETAPISGGPTSDGGVQPLVVTRQQDCSNVLRDVTFGHAEADQTGPLNSTPPPQRSFLGMNPPDHTRLRGLVSKAFTRRVVERLAPMIEQTTRELIDSALRRSNLGETVNFMDVIARPLPVAVISELFDVPVDERDLIVAWSHDMARGLDPDFLIPDGVRERQFQAREEFRQYMLALADKRRDNPGEDLLSGLVQVQDAGDVLSESELLTTCILLLIAGHETTVNLIGNGTLALLRNPSELARLRAEPALAERAVEEFLRYDPPVQFTARIALQDTKVGEFDAPAGSAAILLFGAANRDPEVCADPDRLDITREPSRHLAFGHGPHFCLGAPLARLEGRIMFEALAGLDVLELAGEPTYNDNIILRGMRELPVRLA</sequence>
<dbReference type="AlphaFoldDB" id="A0A3E0HGX0"/>
<evidence type="ECO:0000256" key="6">
    <source>
        <dbReference type="ARBA" id="ARBA00023033"/>
    </source>
</evidence>
<dbReference type="GO" id="GO:0016705">
    <property type="term" value="F:oxidoreductase activity, acting on paired donors, with incorporation or reduction of molecular oxygen"/>
    <property type="evidence" value="ECO:0007669"/>
    <property type="project" value="InterPro"/>
</dbReference>
<evidence type="ECO:0000256" key="3">
    <source>
        <dbReference type="ARBA" id="ARBA00022723"/>
    </source>
</evidence>
<dbReference type="OrthoDB" id="142769at2"/>
<keyword evidence="4 7" id="KW-0560">Oxidoreductase</keyword>
<evidence type="ECO:0000256" key="4">
    <source>
        <dbReference type="ARBA" id="ARBA00023002"/>
    </source>
</evidence>
<dbReference type="InterPro" id="IPR002397">
    <property type="entry name" value="Cyt_P450_B"/>
</dbReference>
<dbReference type="GO" id="GO:0020037">
    <property type="term" value="F:heme binding"/>
    <property type="evidence" value="ECO:0007669"/>
    <property type="project" value="InterPro"/>
</dbReference>
<name>A0A3E0HGX0_9PSEU</name>
<reference evidence="8 9" key="1">
    <citation type="submission" date="2018-08" db="EMBL/GenBank/DDBJ databases">
        <title>Genomic Encyclopedia of Archaeal and Bacterial Type Strains, Phase II (KMG-II): from individual species to whole genera.</title>
        <authorList>
            <person name="Goeker M."/>
        </authorList>
    </citation>
    <scope>NUCLEOTIDE SEQUENCE [LARGE SCALE GENOMIC DNA]</scope>
    <source>
        <strain evidence="8 9">DSM 45791</strain>
    </source>
</reference>
<evidence type="ECO:0000256" key="7">
    <source>
        <dbReference type="RuleBase" id="RU000461"/>
    </source>
</evidence>
<dbReference type="PROSITE" id="PS00086">
    <property type="entry name" value="CYTOCHROME_P450"/>
    <property type="match status" value="1"/>
</dbReference>
<keyword evidence="3 7" id="KW-0479">Metal-binding</keyword>
<protein>
    <submittedName>
        <fullName evidence="8">Cytochrome P450</fullName>
    </submittedName>
</protein>
<keyword evidence="6 7" id="KW-0503">Monooxygenase</keyword>
<keyword evidence="5 7" id="KW-0408">Iron</keyword>
<evidence type="ECO:0000313" key="9">
    <source>
        <dbReference type="Proteomes" id="UP000256269"/>
    </source>
</evidence>
<dbReference type="CDD" id="cd20625">
    <property type="entry name" value="CYP164-like"/>
    <property type="match status" value="1"/>
</dbReference>
<keyword evidence="9" id="KW-1185">Reference proteome</keyword>
<proteinExistence type="inferred from homology"/>
<dbReference type="Pfam" id="PF00067">
    <property type="entry name" value="p450"/>
    <property type="match status" value="1"/>
</dbReference>
<evidence type="ECO:0000256" key="1">
    <source>
        <dbReference type="ARBA" id="ARBA00010617"/>
    </source>
</evidence>
<dbReference type="RefSeq" id="WP_116176843.1">
    <property type="nucleotide sequence ID" value="NZ_CP144375.1"/>
</dbReference>
<dbReference type="InterPro" id="IPR001128">
    <property type="entry name" value="Cyt_P450"/>
</dbReference>
<dbReference type="PANTHER" id="PTHR46696:SF1">
    <property type="entry name" value="CYTOCHROME P450 YJIB-RELATED"/>
    <property type="match status" value="1"/>
</dbReference>
<dbReference type="EMBL" id="QUNO01000008">
    <property type="protein sequence ID" value="REH44951.1"/>
    <property type="molecule type" value="Genomic_DNA"/>
</dbReference>
<accession>A0A3E0HGX0</accession>
<dbReference type="GO" id="GO:0004497">
    <property type="term" value="F:monooxygenase activity"/>
    <property type="evidence" value="ECO:0007669"/>
    <property type="project" value="UniProtKB-KW"/>
</dbReference>
<comment type="caution">
    <text evidence="8">The sequence shown here is derived from an EMBL/GenBank/DDBJ whole genome shotgun (WGS) entry which is preliminary data.</text>
</comment>
<evidence type="ECO:0000313" key="8">
    <source>
        <dbReference type="EMBL" id="REH44951.1"/>
    </source>
</evidence>
<dbReference type="FunFam" id="1.10.630.10:FF:000018">
    <property type="entry name" value="Cytochrome P450 monooxygenase"/>
    <property type="match status" value="1"/>
</dbReference>
<evidence type="ECO:0000256" key="5">
    <source>
        <dbReference type="ARBA" id="ARBA00023004"/>
    </source>
</evidence>
<gene>
    <name evidence="8" type="ORF">BCF44_108432</name>
</gene>
<dbReference type="PRINTS" id="PR00359">
    <property type="entry name" value="BP450"/>
</dbReference>